<keyword evidence="2" id="KW-1185">Reference proteome</keyword>
<name>A0ABD3SF61_9STRA</name>
<dbReference type="EMBL" id="JALLPB020000046">
    <property type="protein sequence ID" value="KAL3823125.1"/>
    <property type="molecule type" value="Genomic_DNA"/>
</dbReference>
<protein>
    <submittedName>
        <fullName evidence="1">Uncharacterized protein</fullName>
    </submittedName>
</protein>
<proteinExistence type="predicted"/>
<sequence>MDKLASGDCSWGTMKQGFGWIIDTVDMTICLPQHHIDQLQDILDAFPPSQRCTSAKWWHKMLGELQSMSLALPEVCKVFSTMQTTLSTQSKNRIALTKGVHDALDDFRWMHNNITKRPTLIVEIIPLPLIAEGHHNASGVGASGIWFLGPN</sequence>
<dbReference type="AlphaFoldDB" id="A0ABD3SF61"/>
<organism evidence="1 2">
    <name type="scientific">Cyclostephanos tholiformis</name>
    <dbReference type="NCBI Taxonomy" id="382380"/>
    <lineage>
        <taxon>Eukaryota</taxon>
        <taxon>Sar</taxon>
        <taxon>Stramenopiles</taxon>
        <taxon>Ochrophyta</taxon>
        <taxon>Bacillariophyta</taxon>
        <taxon>Coscinodiscophyceae</taxon>
        <taxon>Thalassiosirophycidae</taxon>
        <taxon>Stephanodiscales</taxon>
        <taxon>Stephanodiscaceae</taxon>
        <taxon>Cyclostephanos</taxon>
    </lineage>
</organism>
<dbReference type="Proteomes" id="UP001530377">
    <property type="component" value="Unassembled WGS sequence"/>
</dbReference>
<comment type="caution">
    <text evidence="1">The sequence shown here is derived from an EMBL/GenBank/DDBJ whole genome shotgun (WGS) entry which is preliminary data.</text>
</comment>
<gene>
    <name evidence="1" type="ORF">ACHAXA_006455</name>
</gene>
<evidence type="ECO:0000313" key="2">
    <source>
        <dbReference type="Proteomes" id="UP001530377"/>
    </source>
</evidence>
<evidence type="ECO:0000313" key="1">
    <source>
        <dbReference type="EMBL" id="KAL3823125.1"/>
    </source>
</evidence>
<reference evidence="1 2" key="1">
    <citation type="submission" date="2024-10" db="EMBL/GenBank/DDBJ databases">
        <title>Updated reference genomes for cyclostephanoid diatoms.</title>
        <authorList>
            <person name="Roberts W.R."/>
            <person name="Alverson A.J."/>
        </authorList>
    </citation>
    <scope>NUCLEOTIDE SEQUENCE [LARGE SCALE GENOMIC DNA]</scope>
    <source>
        <strain evidence="1 2">AJA228-03</strain>
    </source>
</reference>
<feature type="non-terminal residue" evidence="1">
    <location>
        <position position="151"/>
    </location>
</feature>
<accession>A0ABD3SF61</accession>